<keyword evidence="2" id="KW-1185">Reference proteome</keyword>
<gene>
    <name evidence="1" type="ORF">MES5069_230039</name>
</gene>
<reference evidence="1 2" key="1">
    <citation type="submission" date="2022-03" db="EMBL/GenBank/DDBJ databases">
        <authorList>
            <person name="Brunel B."/>
        </authorList>
    </citation>
    <scope>NUCLEOTIDE SEQUENCE [LARGE SCALE GENOMIC DNA]</scope>
    <source>
        <strain evidence="1">STM5069sample</strain>
    </source>
</reference>
<dbReference type="EMBL" id="CAKXZT010000117">
    <property type="protein sequence ID" value="CAH2399621.1"/>
    <property type="molecule type" value="Genomic_DNA"/>
</dbReference>
<name>A0ABM9DSI4_9HYPH</name>
<comment type="caution">
    <text evidence="1">The sequence shown here is derived from an EMBL/GenBank/DDBJ whole genome shotgun (WGS) entry which is preliminary data.</text>
</comment>
<organism evidence="1 2">
    <name type="scientific">Mesorhizobium escarrei</name>
    <dbReference type="NCBI Taxonomy" id="666018"/>
    <lineage>
        <taxon>Bacteria</taxon>
        <taxon>Pseudomonadati</taxon>
        <taxon>Pseudomonadota</taxon>
        <taxon>Alphaproteobacteria</taxon>
        <taxon>Hyphomicrobiales</taxon>
        <taxon>Phyllobacteriaceae</taxon>
        <taxon>Mesorhizobium</taxon>
    </lineage>
</organism>
<evidence type="ECO:0000313" key="1">
    <source>
        <dbReference type="EMBL" id="CAH2399621.1"/>
    </source>
</evidence>
<accession>A0ABM9DSI4</accession>
<evidence type="ECO:0000313" key="2">
    <source>
        <dbReference type="Proteomes" id="UP001153050"/>
    </source>
</evidence>
<dbReference type="Proteomes" id="UP001153050">
    <property type="component" value="Unassembled WGS sequence"/>
</dbReference>
<sequence>MNFLADTICHDFETLATDADRKAYALDILDRVQFEEGVVSDIVAMNSRVDDWLASYSGI</sequence>
<dbReference type="RefSeq" id="WP_254017951.1">
    <property type="nucleotide sequence ID" value="NZ_CAKXZT010000117.1"/>
</dbReference>
<protein>
    <submittedName>
        <fullName evidence="1">Uncharacterized protein</fullName>
    </submittedName>
</protein>
<proteinExistence type="predicted"/>